<evidence type="ECO:0000313" key="2">
    <source>
        <dbReference type="Proteomes" id="UP001144347"/>
    </source>
</evidence>
<dbReference type="Proteomes" id="UP001144347">
    <property type="component" value="Unassembled WGS sequence"/>
</dbReference>
<sequence>MEILFVCSTTEQAVMPRHEASASDKTDASYLSMTEVKKDCNE</sequence>
<organism evidence="1 2">
    <name type="scientific">Pedobacter punctiformis</name>
    <dbReference type="NCBI Taxonomy" id="3004097"/>
    <lineage>
        <taxon>Bacteria</taxon>
        <taxon>Pseudomonadati</taxon>
        <taxon>Bacteroidota</taxon>
        <taxon>Sphingobacteriia</taxon>
        <taxon>Sphingobacteriales</taxon>
        <taxon>Sphingobacteriaceae</taxon>
        <taxon>Pedobacter</taxon>
    </lineage>
</organism>
<proteinExistence type="predicted"/>
<gene>
    <name evidence="1" type="ORF">O0955_00365</name>
</gene>
<evidence type="ECO:0000313" key="1">
    <source>
        <dbReference type="EMBL" id="MCZ4242440.1"/>
    </source>
</evidence>
<protein>
    <submittedName>
        <fullName evidence="1">Uncharacterized protein</fullName>
    </submittedName>
</protein>
<name>A0ABT4L3E7_9SPHI</name>
<comment type="caution">
    <text evidence="1">The sequence shown here is derived from an EMBL/GenBank/DDBJ whole genome shotgun (WGS) entry which is preliminary data.</text>
</comment>
<dbReference type="EMBL" id="JAPWGM010000001">
    <property type="protein sequence ID" value="MCZ4242440.1"/>
    <property type="molecule type" value="Genomic_DNA"/>
</dbReference>
<dbReference type="RefSeq" id="WP_269425557.1">
    <property type="nucleotide sequence ID" value="NZ_JAPWGM010000001.1"/>
</dbReference>
<reference evidence="1" key="1">
    <citation type="submission" date="2022-12" db="EMBL/GenBank/DDBJ databases">
        <title>Genome sequence of HCMS5-2.</title>
        <authorList>
            <person name="Woo H."/>
        </authorList>
    </citation>
    <scope>NUCLEOTIDE SEQUENCE</scope>
    <source>
        <strain evidence="1">HCMS5-2</strain>
    </source>
</reference>
<keyword evidence="2" id="KW-1185">Reference proteome</keyword>
<accession>A0ABT4L3E7</accession>